<keyword evidence="3" id="KW-0444">Lipid biosynthesis</keyword>
<dbReference type="Pfam" id="PF00892">
    <property type="entry name" value="EamA"/>
    <property type="match status" value="1"/>
</dbReference>
<keyword evidence="4" id="KW-0997">Cell inner membrane</keyword>
<evidence type="ECO:0000256" key="2">
    <source>
        <dbReference type="ARBA" id="ARBA00022475"/>
    </source>
</evidence>
<evidence type="ECO:0000256" key="5">
    <source>
        <dbReference type="ARBA" id="ARBA00022556"/>
    </source>
</evidence>
<dbReference type="PANTHER" id="PTHR30561">
    <property type="entry name" value="SMR FAMILY PROTON-DEPENDENT DRUG EFFLUX TRANSPORTER SUGE"/>
    <property type="match status" value="1"/>
</dbReference>
<accession>A0A8J4H9I7</accession>
<feature type="transmembrane region" description="Helical" evidence="11">
    <location>
        <begin position="88"/>
        <end position="108"/>
    </location>
</feature>
<keyword evidence="5" id="KW-0441">Lipid A biosynthesis</keyword>
<dbReference type="PANTHER" id="PTHR30561:SF9">
    <property type="entry name" value="4-AMINO-4-DEOXY-L-ARABINOSE-PHOSPHOUNDECAPRENOL FLIPPASE SUBUNIT ARNF-RELATED"/>
    <property type="match status" value="1"/>
</dbReference>
<feature type="transmembrane region" description="Helical" evidence="11">
    <location>
        <begin position="169"/>
        <end position="190"/>
    </location>
</feature>
<dbReference type="AlphaFoldDB" id="A0A8J4H9I7"/>
<feature type="transmembrane region" description="Helical" evidence="11">
    <location>
        <begin position="6"/>
        <end position="22"/>
    </location>
</feature>
<evidence type="ECO:0000256" key="7">
    <source>
        <dbReference type="ARBA" id="ARBA00022985"/>
    </source>
</evidence>
<evidence type="ECO:0000256" key="3">
    <source>
        <dbReference type="ARBA" id="ARBA00022516"/>
    </source>
</evidence>
<feature type="transmembrane region" description="Helical" evidence="11">
    <location>
        <begin position="202"/>
        <end position="224"/>
    </location>
</feature>
<feature type="transmembrane region" description="Helical" evidence="11">
    <location>
        <begin position="34"/>
        <end position="51"/>
    </location>
</feature>
<evidence type="ECO:0000256" key="10">
    <source>
        <dbReference type="ARBA" id="ARBA00023136"/>
    </source>
</evidence>
<protein>
    <submittedName>
        <fullName evidence="13">EamA family transporter</fullName>
    </submittedName>
</protein>
<name>A0A8J4H9I7_9PROT</name>
<dbReference type="GO" id="GO:0009103">
    <property type="term" value="P:lipopolysaccharide biosynthetic process"/>
    <property type="evidence" value="ECO:0007669"/>
    <property type="project" value="UniProtKB-KW"/>
</dbReference>
<keyword evidence="6 11" id="KW-0812">Transmembrane</keyword>
<evidence type="ECO:0000313" key="13">
    <source>
        <dbReference type="EMBL" id="HGC42770.1"/>
    </source>
</evidence>
<dbReference type="SUPFAM" id="SSF103481">
    <property type="entry name" value="Multidrug resistance efflux transporter EmrE"/>
    <property type="match status" value="2"/>
</dbReference>
<keyword evidence="10 11" id="KW-0472">Membrane</keyword>
<dbReference type="InterPro" id="IPR037185">
    <property type="entry name" value="EmrE-like"/>
</dbReference>
<dbReference type="GO" id="GO:0005886">
    <property type="term" value="C:plasma membrane"/>
    <property type="evidence" value="ECO:0007669"/>
    <property type="project" value="UniProtKB-SubCell"/>
</dbReference>
<evidence type="ECO:0000256" key="11">
    <source>
        <dbReference type="SAM" id="Phobius"/>
    </source>
</evidence>
<evidence type="ECO:0000256" key="1">
    <source>
        <dbReference type="ARBA" id="ARBA00004651"/>
    </source>
</evidence>
<keyword evidence="9" id="KW-0443">Lipid metabolism</keyword>
<feature type="transmembrane region" description="Helical" evidence="11">
    <location>
        <begin position="57"/>
        <end position="76"/>
    </location>
</feature>
<reference evidence="13" key="1">
    <citation type="journal article" date="2020" name="mSystems">
        <title>Genome- and Community-Level Interaction Insights into Carbon Utilization and Element Cycling Functions of Hydrothermarchaeota in Hydrothermal Sediment.</title>
        <authorList>
            <person name="Zhou Z."/>
            <person name="Liu Y."/>
            <person name="Xu W."/>
            <person name="Pan J."/>
            <person name="Luo Z.H."/>
            <person name="Li M."/>
        </authorList>
    </citation>
    <scope>NUCLEOTIDE SEQUENCE</scope>
    <source>
        <strain evidence="13">SpSt-997</strain>
    </source>
</reference>
<feature type="transmembrane region" description="Helical" evidence="11">
    <location>
        <begin position="114"/>
        <end position="132"/>
    </location>
</feature>
<feature type="transmembrane region" description="Helical" evidence="11">
    <location>
        <begin position="139"/>
        <end position="157"/>
    </location>
</feature>
<keyword evidence="7" id="KW-0448">Lipopolysaccharide biosynthesis</keyword>
<evidence type="ECO:0000256" key="6">
    <source>
        <dbReference type="ARBA" id="ARBA00022692"/>
    </source>
</evidence>
<comment type="caution">
    <text evidence="13">The sequence shown here is derived from an EMBL/GenBank/DDBJ whole genome shotgun (WGS) entry which is preliminary data.</text>
</comment>
<evidence type="ECO:0000256" key="8">
    <source>
        <dbReference type="ARBA" id="ARBA00022989"/>
    </source>
</evidence>
<feature type="domain" description="EamA" evidence="12">
    <location>
        <begin position="144"/>
        <end position="273"/>
    </location>
</feature>
<evidence type="ECO:0000256" key="9">
    <source>
        <dbReference type="ARBA" id="ARBA00023098"/>
    </source>
</evidence>
<organism evidence="13">
    <name type="scientific">Acidicaldus sp</name>
    <dbReference type="NCBI Taxonomy" id="1872105"/>
    <lineage>
        <taxon>Bacteria</taxon>
        <taxon>Pseudomonadati</taxon>
        <taxon>Pseudomonadota</taxon>
        <taxon>Alphaproteobacteria</taxon>
        <taxon>Acetobacterales</taxon>
        <taxon>Acetobacteraceae</taxon>
        <taxon>Acidicaldus</taxon>
    </lineage>
</organism>
<keyword evidence="2" id="KW-1003">Cell membrane</keyword>
<proteinExistence type="predicted"/>
<comment type="subcellular location">
    <subcellularLocation>
        <location evidence="1">Cell membrane</location>
        <topology evidence="1">Multi-pass membrane protein</topology>
    </subcellularLocation>
</comment>
<dbReference type="GO" id="GO:0009245">
    <property type="term" value="P:lipid A biosynthetic process"/>
    <property type="evidence" value="ECO:0007669"/>
    <property type="project" value="UniProtKB-KW"/>
</dbReference>
<dbReference type="EMBL" id="DTQM01000114">
    <property type="protein sequence ID" value="HGC42770.1"/>
    <property type="molecule type" value="Genomic_DNA"/>
</dbReference>
<evidence type="ECO:0000256" key="4">
    <source>
        <dbReference type="ARBA" id="ARBA00022519"/>
    </source>
</evidence>
<dbReference type="Gene3D" id="1.10.3730.20">
    <property type="match status" value="1"/>
</dbReference>
<keyword evidence="8 11" id="KW-1133">Transmembrane helix</keyword>
<dbReference type="GO" id="GO:0022857">
    <property type="term" value="F:transmembrane transporter activity"/>
    <property type="evidence" value="ECO:0007669"/>
    <property type="project" value="InterPro"/>
</dbReference>
<evidence type="ECO:0000259" key="12">
    <source>
        <dbReference type="Pfam" id="PF00892"/>
    </source>
</evidence>
<sequence length="277" mass="28674">MPVSVMLAVLAGAFLHAAWNVSVKAGRDKHLETALLLAGGALIAVVLLPVLPRPAIASLPEIALSVVLHVAYFTLLARAYHAGDMAQLYPLMRGVPPLLLALLGPLFGETLPLAHWWGIGLISAGVLSLGLGKGAAGHGRASLIALLNAGVIAGYTLNDGIGARLSGAPLSYTLAMFLATALVFLGWALFRRGRGLFAVPARRWGIGLLAAGCSIGSYALALWAMTRAPIAPVAALRETAILFGMGLARLMLRERLGPARQVAAALILAGAVALRLL</sequence>
<gene>
    <name evidence="13" type="ORF">ENY07_06070</name>
</gene>
<dbReference type="InterPro" id="IPR000390">
    <property type="entry name" value="Small_drug/metabolite_transptr"/>
</dbReference>
<feature type="transmembrane region" description="Helical" evidence="11">
    <location>
        <begin position="230"/>
        <end position="252"/>
    </location>
</feature>
<dbReference type="InterPro" id="IPR000620">
    <property type="entry name" value="EamA_dom"/>
</dbReference>